<organism evidence="3">
    <name type="scientific">Noctiluca scintillans</name>
    <name type="common">Sea sparkle</name>
    <name type="synonym">Red tide dinoflagellate</name>
    <dbReference type="NCBI Taxonomy" id="2966"/>
    <lineage>
        <taxon>Eukaryota</taxon>
        <taxon>Sar</taxon>
        <taxon>Alveolata</taxon>
        <taxon>Dinophyceae</taxon>
        <taxon>Noctilucales</taxon>
        <taxon>Noctilucaceae</taxon>
        <taxon>Noctiluca</taxon>
    </lineage>
</organism>
<reference evidence="3" key="1">
    <citation type="submission" date="2021-01" db="EMBL/GenBank/DDBJ databases">
        <authorList>
            <person name="Corre E."/>
            <person name="Pelletier E."/>
            <person name="Niang G."/>
            <person name="Scheremetjew M."/>
            <person name="Finn R."/>
            <person name="Kale V."/>
            <person name="Holt S."/>
            <person name="Cochrane G."/>
            <person name="Meng A."/>
            <person name="Brown T."/>
            <person name="Cohen L."/>
        </authorList>
    </citation>
    <scope>NUCLEOTIDE SEQUENCE</scope>
</reference>
<feature type="transmembrane region" description="Helical" evidence="1">
    <location>
        <begin position="143"/>
        <end position="160"/>
    </location>
</feature>
<keyword evidence="1" id="KW-0812">Transmembrane</keyword>
<gene>
    <name evidence="3" type="ORF">NSCI0253_LOCUS40253</name>
</gene>
<keyword evidence="1" id="KW-0472">Membrane</keyword>
<feature type="transmembrane region" description="Helical" evidence="1">
    <location>
        <begin position="203"/>
        <end position="224"/>
    </location>
</feature>
<feature type="transmembrane region" description="Helical" evidence="1">
    <location>
        <begin position="345"/>
        <end position="362"/>
    </location>
</feature>
<feature type="signal peptide" evidence="2">
    <location>
        <begin position="1"/>
        <end position="20"/>
    </location>
</feature>
<feature type="transmembrane region" description="Helical" evidence="1">
    <location>
        <begin position="382"/>
        <end position="405"/>
    </location>
</feature>
<dbReference type="AlphaFoldDB" id="A0A7S1FFV3"/>
<name>A0A7S1FFV3_NOCSC</name>
<accession>A0A7S1FFV3</accession>
<sequence length="484" mass="53507">MRATYMDWILVVTLWFNVSAVKISLSLEGNQAEDENSSDSGQTVNSLCGEDQLANASVEEVLEGVGPPSSIALLQEDQTPLSTDANFSWADFRWRLMETLLGDLFVRAEFTVPRSADAHNVSSLFASVQTTENATRVILAPQWMIAVSYIALVVVLTCMWHQCRVEGRWVKFFSRALGVTNFALLVGGLLVDQSLLVMTGASFSLHASQAALLWSAGVVWFIYVDLDTVCENDWKTLRMWLVVAGTFGISKVADTYVGVWFPACTELRWCLCAIITLILELTVTKHFRFESSHLGDVAVGFLIIVGIVFCLPHLKLGMSVVLFAMIVAPMWLVQRWFLSALTGPIAAMAALDGVFTLFFLLPEAWNETRFWNNWDIWLVQPSVILMLFLSFSLFISHHVCCLLILRLSSATTLGLLHISAHLFVAFLSVVFAGSFPTFSGVSVAVGTFVAAWLFLTTRAGTSRDAMPNKAFCLAPVLIKSQSQQ</sequence>
<proteinExistence type="predicted"/>
<feature type="transmembrane region" description="Helical" evidence="1">
    <location>
        <begin position="438"/>
        <end position="456"/>
    </location>
</feature>
<keyword evidence="1" id="KW-1133">Transmembrane helix</keyword>
<feature type="chain" id="PRO_5030908149" description="Transmembrane protein" evidence="2">
    <location>
        <begin position="21"/>
        <end position="484"/>
    </location>
</feature>
<feature type="transmembrane region" description="Helical" evidence="1">
    <location>
        <begin position="412"/>
        <end position="432"/>
    </location>
</feature>
<dbReference type="EMBL" id="HBFQ01056761">
    <property type="protein sequence ID" value="CAD8865898.1"/>
    <property type="molecule type" value="Transcribed_RNA"/>
</dbReference>
<feature type="transmembrane region" description="Helical" evidence="1">
    <location>
        <begin position="294"/>
        <end position="314"/>
    </location>
</feature>
<evidence type="ECO:0008006" key="4">
    <source>
        <dbReference type="Google" id="ProtNLM"/>
    </source>
</evidence>
<feature type="transmembrane region" description="Helical" evidence="1">
    <location>
        <begin position="172"/>
        <end position="191"/>
    </location>
</feature>
<evidence type="ECO:0000256" key="1">
    <source>
        <dbReference type="SAM" id="Phobius"/>
    </source>
</evidence>
<evidence type="ECO:0000256" key="2">
    <source>
        <dbReference type="SAM" id="SignalP"/>
    </source>
</evidence>
<keyword evidence="2" id="KW-0732">Signal</keyword>
<evidence type="ECO:0000313" key="3">
    <source>
        <dbReference type="EMBL" id="CAD8865898.1"/>
    </source>
</evidence>
<protein>
    <recommendedName>
        <fullName evidence="4">Transmembrane protein</fullName>
    </recommendedName>
</protein>
<feature type="transmembrane region" description="Helical" evidence="1">
    <location>
        <begin position="236"/>
        <end position="253"/>
    </location>
</feature>